<reference evidence="2 3" key="1">
    <citation type="submission" date="2020-09" db="EMBL/GenBank/DDBJ databases">
        <authorList>
            <person name="Kim M.K."/>
        </authorList>
    </citation>
    <scope>NUCLEOTIDE SEQUENCE [LARGE SCALE GENOMIC DNA]</scope>
    <source>
        <strain evidence="2 3">BT646</strain>
    </source>
</reference>
<evidence type="ECO:0000313" key="2">
    <source>
        <dbReference type="EMBL" id="MBD2716726.1"/>
    </source>
</evidence>
<dbReference type="Pfam" id="PF13091">
    <property type="entry name" value="PLDc_2"/>
    <property type="match status" value="1"/>
</dbReference>
<feature type="domain" description="Phospholipase D-like" evidence="1">
    <location>
        <begin position="13"/>
        <end position="125"/>
    </location>
</feature>
<sequence length="302" mass="33332">MKLIQSHDVQSKLLHVILSAQKELVIVSPYVNLTYTKSVSNALIAAQKRNVQIAFYIRDDQSNSVSREQVQNMGLTPRPIPNLHAKLYFNETTGIIASLNLLSSSIGNSIEIGAQLETAEELAELRLFVEQFITPFDPVATPAVPTQATTPVVAAAPTSREEREFAEQEFGAILADYLASRIDRRCSIEGNAKQLSIRALNNSFTVVIRGVSSPKLTIEGILSSSEADRFAAKAAKHFRSAAFDYSVKRGGQGYYDQVQAARKAELTAGTYNRLNYAEKKQLLLEIADVLTATRNFKDDYKS</sequence>
<name>A0ABR8JLX8_9BACT</name>
<dbReference type="Gene3D" id="3.30.870.10">
    <property type="entry name" value="Endonuclease Chain A"/>
    <property type="match status" value="1"/>
</dbReference>
<protein>
    <recommendedName>
        <fullName evidence="1">Phospholipase D-like domain-containing protein</fullName>
    </recommendedName>
</protein>
<organism evidence="2 3">
    <name type="scientific">Hymenobacter duratus</name>
    <dbReference type="NCBI Taxonomy" id="2771356"/>
    <lineage>
        <taxon>Bacteria</taxon>
        <taxon>Pseudomonadati</taxon>
        <taxon>Bacteroidota</taxon>
        <taxon>Cytophagia</taxon>
        <taxon>Cytophagales</taxon>
        <taxon>Hymenobacteraceae</taxon>
        <taxon>Hymenobacter</taxon>
    </lineage>
</organism>
<dbReference type="InterPro" id="IPR025202">
    <property type="entry name" value="PLD-like_dom"/>
</dbReference>
<proteinExistence type="predicted"/>
<dbReference type="RefSeq" id="WP_190785670.1">
    <property type="nucleotide sequence ID" value="NZ_JACWZZ010000004.1"/>
</dbReference>
<gene>
    <name evidence="2" type="ORF">IC231_16885</name>
</gene>
<evidence type="ECO:0000313" key="3">
    <source>
        <dbReference type="Proteomes" id="UP000642468"/>
    </source>
</evidence>
<dbReference type="SUPFAM" id="SSF56024">
    <property type="entry name" value="Phospholipase D/nuclease"/>
    <property type="match status" value="1"/>
</dbReference>
<accession>A0ABR8JLX8</accession>
<comment type="caution">
    <text evidence="2">The sequence shown here is derived from an EMBL/GenBank/DDBJ whole genome shotgun (WGS) entry which is preliminary data.</text>
</comment>
<dbReference type="EMBL" id="JACWZZ010000004">
    <property type="protein sequence ID" value="MBD2716726.1"/>
    <property type="molecule type" value="Genomic_DNA"/>
</dbReference>
<keyword evidence="3" id="KW-1185">Reference proteome</keyword>
<dbReference type="Proteomes" id="UP000642468">
    <property type="component" value="Unassembled WGS sequence"/>
</dbReference>
<evidence type="ECO:0000259" key="1">
    <source>
        <dbReference type="Pfam" id="PF13091"/>
    </source>
</evidence>